<organism evidence="1">
    <name type="scientific">uncultured Leptolyngbya sp</name>
    <dbReference type="NCBI Taxonomy" id="332963"/>
    <lineage>
        <taxon>Bacteria</taxon>
        <taxon>Bacillati</taxon>
        <taxon>Cyanobacteriota</taxon>
        <taxon>Cyanophyceae</taxon>
        <taxon>Leptolyngbyales</taxon>
        <taxon>Leptolyngbyaceae</taxon>
        <taxon>Leptolyngbya group</taxon>
        <taxon>Leptolyngbya</taxon>
        <taxon>environmental samples</taxon>
    </lineage>
</organism>
<sequence length="107" mass="11450">MGKDCLGQFLSSCKACHIIPRIFSASLHIASLQGIGWPKAVLSTANNVANVGRAAALQRALVLQQTPLLSHYLLPKPSIGKSTVIVDQAILVQPKTPTHISHEIVYS</sequence>
<accession>A0A6J4MGG6</accession>
<proteinExistence type="predicted"/>
<dbReference type="EMBL" id="CADCTY010001111">
    <property type="protein sequence ID" value="CAA9357732.1"/>
    <property type="molecule type" value="Genomic_DNA"/>
</dbReference>
<dbReference type="AlphaFoldDB" id="A0A6J4MGG6"/>
<evidence type="ECO:0000313" key="1">
    <source>
        <dbReference type="EMBL" id="CAA9357732.1"/>
    </source>
</evidence>
<protein>
    <submittedName>
        <fullName evidence="1">Uncharacterized protein</fullName>
    </submittedName>
</protein>
<gene>
    <name evidence="1" type="ORF">AVDCRST_MAG94-3165</name>
</gene>
<reference evidence="1" key="1">
    <citation type="submission" date="2020-02" db="EMBL/GenBank/DDBJ databases">
        <authorList>
            <person name="Meier V. D."/>
        </authorList>
    </citation>
    <scope>NUCLEOTIDE SEQUENCE</scope>
    <source>
        <strain evidence="1">AVDCRST_MAG94</strain>
    </source>
</reference>
<name>A0A6J4MGG6_9CYAN</name>
<feature type="non-terminal residue" evidence="1">
    <location>
        <position position="107"/>
    </location>
</feature>